<evidence type="ECO:0000256" key="1">
    <source>
        <dbReference type="SAM" id="Phobius"/>
    </source>
</evidence>
<accession>A0A0G0RT19</accession>
<dbReference type="Proteomes" id="UP000034489">
    <property type="component" value="Unassembled WGS sequence"/>
</dbReference>
<reference evidence="2 3" key="1">
    <citation type="journal article" date="2015" name="Nature">
        <title>rRNA introns, odd ribosomes, and small enigmatic genomes across a large radiation of phyla.</title>
        <authorList>
            <person name="Brown C.T."/>
            <person name="Hug L.A."/>
            <person name="Thomas B.C."/>
            <person name="Sharon I."/>
            <person name="Castelle C.J."/>
            <person name="Singh A."/>
            <person name="Wilkins M.J."/>
            <person name="Williams K.H."/>
            <person name="Banfield J.F."/>
        </authorList>
    </citation>
    <scope>NUCLEOTIDE SEQUENCE [LARGE SCALE GENOMIC DNA]</scope>
</reference>
<evidence type="ECO:0000313" key="2">
    <source>
        <dbReference type="EMBL" id="KKR55663.1"/>
    </source>
</evidence>
<organism evidence="2 3">
    <name type="scientific">Candidatus Curtissbacteria bacterium GW2011_GWA1_40_24</name>
    <dbReference type="NCBI Taxonomy" id="1618406"/>
    <lineage>
        <taxon>Bacteria</taxon>
        <taxon>Candidatus Curtissiibacteriota</taxon>
    </lineage>
</organism>
<feature type="transmembrane region" description="Helical" evidence="1">
    <location>
        <begin position="12"/>
        <end position="36"/>
    </location>
</feature>
<keyword evidence="1" id="KW-0812">Transmembrane</keyword>
<comment type="caution">
    <text evidence="2">The sequence shown here is derived from an EMBL/GenBank/DDBJ whole genome shotgun (WGS) entry which is preliminary data.</text>
</comment>
<keyword evidence="1" id="KW-1133">Transmembrane helix</keyword>
<dbReference type="AlphaFoldDB" id="A0A0G0RT19"/>
<keyword evidence="1" id="KW-0472">Membrane</keyword>
<evidence type="ECO:0000313" key="3">
    <source>
        <dbReference type="Proteomes" id="UP000034489"/>
    </source>
</evidence>
<sequence length="136" mass="14273">MNYKFARAAIVLPTILLIGGIIVEIGLAGVFIAYFFSQSGLGVKLSEEALAAAQAGVQDAILKIVRDKNFGSSSYSLTVANRSADVTVCKDTCAGSGKYQITSLGKALTKRRQVQAIVGVTSSGETKIESIKEIAL</sequence>
<protein>
    <submittedName>
        <fullName evidence="2">Uncharacterized protein</fullName>
    </submittedName>
</protein>
<proteinExistence type="predicted"/>
<dbReference type="EMBL" id="LBYQ01000001">
    <property type="protein sequence ID" value="KKR55663.1"/>
    <property type="molecule type" value="Genomic_DNA"/>
</dbReference>
<gene>
    <name evidence="2" type="ORF">UT92_C0001G0006</name>
</gene>
<name>A0A0G0RT19_9BACT</name>